<dbReference type="InterPro" id="IPR004843">
    <property type="entry name" value="Calcineurin-like_PHP"/>
</dbReference>
<dbReference type="AlphaFoldDB" id="A0A7T5R0P3"/>
<organism evidence="4 5">
    <name type="scientific">Micavibrio aeruginosavorus</name>
    <dbReference type="NCBI Taxonomy" id="349221"/>
    <lineage>
        <taxon>Bacteria</taxon>
        <taxon>Pseudomonadati</taxon>
        <taxon>Bdellovibrionota</taxon>
        <taxon>Bdellovibrionia</taxon>
        <taxon>Bdellovibrionales</taxon>
        <taxon>Pseudobdellovibrionaceae</taxon>
        <taxon>Micavibrio</taxon>
    </lineage>
</organism>
<accession>A0A7T5R0P3</accession>
<reference evidence="4 5" key="1">
    <citation type="submission" date="2020-07" db="EMBL/GenBank/DDBJ databases">
        <title>Huge and variable diversity of episymbiotic CPR bacteria and DPANN archaea in groundwater ecosystems.</title>
        <authorList>
            <person name="He C.Y."/>
            <person name="Keren R."/>
            <person name="Whittaker M."/>
            <person name="Farag I.F."/>
            <person name="Doudna J."/>
            <person name="Cate J.H.D."/>
            <person name="Banfield J.F."/>
        </authorList>
    </citation>
    <scope>NUCLEOTIDE SEQUENCE [LARGE SCALE GENOMIC DNA]</scope>
    <source>
        <strain evidence="4">NC_groundwater_70_Ag_B-0.1um_54_66</strain>
    </source>
</reference>
<dbReference type="PANTHER" id="PTHR31302:SF31">
    <property type="entry name" value="PHOSPHODIESTERASE YAEI"/>
    <property type="match status" value="1"/>
</dbReference>
<sequence length="283" mass="31197">MQGRDYLKTAFVKAAGACGVYGLAPEPFPLRHKIYDIVSPKWPSTHAPLRMAVAADLHVGCKSVTLAKVEEIVGRLNDLGADMILLPGDFLVSDSIQGRHIKPEPIAERLAELKAKYGVYAVLGNHDWYEDGQGLWRELERRHIRVLENDAVKVARPDLPGQDVWVAGLADDTTRKPCLKTTFSRVTTDDPVVLMCHDPGTFLDVDERPVVTVCGHTHGGQMMFPGRKRLQKLPGRAPWAYAYGHIREGGRDLVVSSGIGTSSLPLRFNCPAEFVSLTLRSPV</sequence>
<dbReference type="GO" id="GO:0009245">
    <property type="term" value="P:lipid A biosynthetic process"/>
    <property type="evidence" value="ECO:0007669"/>
    <property type="project" value="TreeGrafter"/>
</dbReference>
<evidence type="ECO:0000313" key="5">
    <source>
        <dbReference type="Proteomes" id="UP000595362"/>
    </source>
</evidence>
<keyword evidence="1" id="KW-0479">Metal-binding</keyword>
<evidence type="ECO:0000256" key="2">
    <source>
        <dbReference type="ARBA" id="ARBA00022801"/>
    </source>
</evidence>
<evidence type="ECO:0000259" key="3">
    <source>
        <dbReference type="Pfam" id="PF00149"/>
    </source>
</evidence>
<proteinExistence type="predicted"/>
<feature type="domain" description="Calcineurin-like phosphoesterase" evidence="3">
    <location>
        <begin position="50"/>
        <end position="219"/>
    </location>
</feature>
<dbReference type="Pfam" id="PF00149">
    <property type="entry name" value="Metallophos"/>
    <property type="match status" value="1"/>
</dbReference>
<dbReference type="Gene3D" id="3.60.21.10">
    <property type="match status" value="1"/>
</dbReference>
<dbReference type="GO" id="GO:0046872">
    <property type="term" value="F:metal ion binding"/>
    <property type="evidence" value="ECO:0007669"/>
    <property type="project" value="UniProtKB-KW"/>
</dbReference>
<evidence type="ECO:0000256" key="1">
    <source>
        <dbReference type="ARBA" id="ARBA00022723"/>
    </source>
</evidence>
<dbReference type="InterPro" id="IPR029052">
    <property type="entry name" value="Metallo-depent_PP-like"/>
</dbReference>
<dbReference type="GO" id="GO:0008758">
    <property type="term" value="F:UDP-2,3-diacylglucosamine hydrolase activity"/>
    <property type="evidence" value="ECO:0007669"/>
    <property type="project" value="TreeGrafter"/>
</dbReference>
<protein>
    <submittedName>
        <fullName evidence="4">Metallophosphoesterase</fullName>
    </submittedName>
</protein>
<gene>
    <name evidence="4" type="ORF">HYS17_07040</name>
</gene>
<dbReference type="InterPro" id="IPR051158">
    <property type="entry name" value="Metallophosphoesterase_sf"/>
</dbReference>
<dbReference type="GO" id="GO:0016020">
    <property type="term" value="C:membrane"/>
    <property type="evidence" value="ECO:0007669"/>
    <property type="project" value="GOC"/>
</dbReference>
<dbReference type="EMBL" id="CP066681">
    <property type="protein sequence ID" value="QQG35306.1"/>
    <property type="molecule type" value="Genomic_DNA"/>
</dbReference>
<dbReference type="PANTHER" id="PTHR31302">
    <property type="entry name" value="TRANSMEMBRANE PROTEIN WITH METALLOPHOSPHOESTERASE DOMAIN-RELATED"/>
    <property type="match status" value="1"/>
</dbReference>
<keyword evidence="2" id="KW-0378">Hydrolase</keyword>
<evidence type="ECO:0000313" key="4">
    <source>
        <dbReference type="EMBL" id="QQG35306.1"/>
    </source>
</evidence>
<dbReference type="SUPFAM" id="SSF56300">
    <property type="entry name" value="Metallo-dependent phosphatases"/>
    <property type="match status" value="1"/>
</dbReference>
<name>A0A7T5R0P3_9BACT</name>
<dbReference type="Proteomes" id="UP000595362">
    <property type="component" value="Chromosome"/>
</dbReference>